<evidence type="ECO:0000313" key="1">
    <source>
        <dbReference type="EMBL" id="RKP44723.1"/>
    </source>
</evidence>
<reference evidence="1 2" key="1">
    <citation type="submission" date="2018-10" db="EMBL/GenBank/DDBJ databases">
        <title>Robbsia sp. DHC34, isolated from soil.</title>
        <authorList>
            <person name="Gao Z.-H."/>
            <person name="Qiu L.-H."/>
        </authorList>
    </citation>
    <scope>NUCLEOTIDE SEQUENCE [LARGE SCALE GENOMIC DNA]</scope>
    <source>
        <strain evidence="1 2">DHC34</strain>
    </source>
</reference>
<keyword evidence="2" id="KW-1185">Reference proteome</keyword>
<dbReference type="Proteomes" id="UP000270342">
    <property type="component" value="Unassembled WGS sequence"/>
</dbReference>
<name>A0A494XAX4_9BURK</name>
<dbReference type="RefSeq" id="WP_121091270.1">
    <property type="nucleotide sequence ID" value="NZ_RBZU01000019.1"/>
</dbReference>
<dbReference type="EMBL" id="RBZU01000019">
    <property type="protein sequence ID" value="RKP44723.1"/>
    <property type="molecule type" value="Genomic_DNA"/>
</dbReference>
<dbReference type="AlphaFoldDB" id="A0A494XAX4"/>
<evidence type="ECO:0008006" key="3">
    <source>
        <dbReference type="Google" id="ProtNLM"/>
    </source>
</evidence>
<gene>
    <name evidence="1" type="ORF">D7S86_27255</name>
</gene>
<sequence length="168" mass="18620">MTTQRNLLRCPFCGSEQTIEEHPPHPHHWSDLPPHPGSFTIACPGCECGMIHSTLDGLTAAWNRRASPEADDVASDTPRYAEWLHLRAHGQWRDGVPEWARDHSGRMNDFTAASAVIEELAAVARARQTNTQIEVDDGSCDKAEAGWQCQRKSGHEGPCAAFPNQHMD</sequence>
<dbReference type="Pfam" id="PF14354">
    <property type="entry name" value="Lar_restr_allev"/>
    <property type="match status" value="1"/>
</dbReference>
<proteinExistence type="predicted"/>
<comment type="caution">
    <text evidence="1">The sequence shown here is derived from an EMBL/GenBank/DDBJ whole genome shotgun (WGS) entry which is preliminary data.</text>
</comment>
<protein>
    <recommendedName>
        <fullName evidence="3">Restriction alleviation protein, Lar family</fullName>
    </recommendedName>
</protein>
<organism evidence="1 2">
    <name type="scientific">Pararobbsia silviterrae</name>
    <dbReference type="NCBI Taxonomy" id="1792498"/>
    <lineage>
        <taxon>Bacteria</taxon>
        <taxon>Pseudomonadati</taxon>
        <taxon>Pseudomonadota</taxon>
        <taxon>Betaproteobacteria</taxon>
        <taxon>Burkholderiales</taxon>
        <taxon>Burkholderiaceae</taxon>
        <taxon>Pararobbsia</taxon>
    </lineage>
</organism>
<evidence type="ECO:0000313" key="2">
    <source>
        <dbReference type="Proteomes" id="UP000270342"/>
    </source>
</evidence>
<accession>A0A494XAX4</accession>